<dbReference type="InterPro" id="IPR009061">
    <property type="entry name" value="DNA-bd_dom_put_sf"/>
</dbReference>
<dbReference type="CDD" id="cd04778">
    <property type="entry name" value="HTH_MerR-like_sg2"/>
    <property type="match status" value="1"/>
</dbReference>
<dbReference type="SUPFAM" id="SSF46955">
    <property type="entry name" value="Putative DNA-binding domain"/>
    <property type="match status" value="1"/>
</dbReference>
<name>A0A073A3L1_PSEAI</name>
<dbReference type="PROSITE" id="PS50937">
    <property type="entry name" value="HTH_MERR_2"/>
    <property type="match status" value="1"/>
</dbReference>
<dbReference type="InterPro" id="IPR000551">
    <property type="entry name" value="MerR-type_HTH_dom"/>
</dbReference>
<accession>A0A1S1C735</accession>
<comment type="caution">
    <text evidence="1">The sequence shown here is derived from an EMBL/GenBank/DDBJ whole genome shotgun (WGS) entry which is preliminary data.</text>
</comment>
<protein>
    <submittedName>
        <fullName evidence="1">MerR family regulatory protein</fullName>
    </submittedName>
</protein>
<evidence type="ECO:0000313" key="1">
    <source>
        <dbReference type="EMBL" id="CRO01477.1"/>
    </source>
</evidence>
<dbReference type="Proteomes" id="UP000045039">
    <property type="component" value="Unassembled WGS sequence"/>
</dbReference>
<dbReference type="InterPro" id="IPR047057">
    <property type="entry name" value="MerR_fam"/>
</dbReference>
<dbReference type="Pfam" id="PF13411">
    <property type="entry name" value="MerR_1"/>
    <property type="match status" value="1"/>
</dbReference>
<proteinExistence type="predicted"/>
<dbReference type="eggNOG" id="COG0789">
    <property type="taxonomic scope" value="Bacteria"/>
</dbReference>
<dbReference type="PANTHER" id="PTHR30204">
    <property type="entry name" value="REDOX-CYCLING DRUG-SENSING TRANSCRIPTIONAL ACTIVATOR SOXR"/>
    <property type="match status" value="1"/>
</dbReference>
<evidence type="ECO:0000313" key="2">
    <source>
        <dbReference type="Proteomes" id="UP000045039"/>
    </source>
</evidence>
<reference evidence="2" key="1">
    <citation type="submission" date="2015-06" db="EMBL/GenBank/DDBJ databases">
        <authorList>
            <person name="Radhakrishnan Rajesh"/>
            <person name="Underwood Anthony"/>
            <person name="Al-Shahib Ali"/>
        </authorList>
    </citation>
    <scope>NUCLEOTIDE SEQUENCE [LARGE SCALE GENOMIC DNA]</scope>
    <source>
        <strain evidence="2">P19_London_7_VIM_2_05_10</strain>
    </source>
</reference>
<organism evidence="1 2">
    <name type="scientific">Pseudomonas aeruginosa</name>
    <dbReference type="NCBI Taxonomy" id="287"/>
    <lineage>
        <taxon>Bacteria</taxon>
        <taxon>Pseudomonadati</taxon>
        <taxon>Pseudomonadota</taxon>
        <taxon>Gammaproteobacteria</taxon>
        <taxon>Pseudomonadales</taxon>
        <taxon>Pseudomonadaceae</taxon>
        <taxon>Pseudomonas</taxon>
    </lineage>
</organism>
<dbReference type="GO" id="GO:0003700">
    <property type="term" value="F:DNA-binding transcription factor activity"/>
    <property type="evidence" value="ECO:0007669"/>
    <property type="project" value="InterPro"/>
</dbReference>
<dbReference type="RefSeq" id="WP_003113147.1">
    <property type="nucleotide sequence ID" value="NZ_AP014839.1"/>
</dbReference>
<dbReference type="AlphaFoldDB" id="A0A073A3L1"/>
<dbReference type="PANTHER" id="PTHR30204:SF93">
    <property type="entry name" value="HTH MERR-TYPE DOMAIN-CONTAINING PROTEIN"/>
    <property type="match status" value="1"/>
</dbReference>
<gene>
    <name evidence="1" type="ORF">PAERUG_P19_London_7_VIM_2_05_10_00549</name>
</gene>
<sequence>MSTPLTLLQRLLQRGEQPSAEDAREYSVDELARAAGSSVRNVRAYQDRGLLPPPERRGRVGVYFDSHLKRLRLISQLLERGYSSANIKELLEAWEQGRDLDHVLGLDQAIIGEWNLETPGSIGFDELQAIFGDELNDRVIDKAQALGLLLFDGERMKIPSPRLFQAGLELYRSGIPLEALLDQLGELRSDTEHLAAGIVRLIVTHLVDGRGTDLLPGAPDLQELAKVFLRLRPLAEHVVQVELARGLKLSANEMLGERVGEMLRKLEKPS</sequence>
<dbReference type="Gene3D" id="1.10.1660.10">
    <property type="match status" value="1"/>
</dbReference>
<dbReference type="PRINTS" id="PR00040">
    <property type="entry name" value="HTHMERR"/>
</dbReference>
<dbReference type="GO" id="GO:0003677">
    <property type="term" value="F:DNA binding"/>
    <property type="evidence" value="ECO:0007669"/>
    <property type="project" value="InterPro"/>
</dbReference>
<accession>A0A073A3L1</accession>
<dbReference type="SMART" id="SM00422">
    <property type="entry name" value="HTH_MERR"/>
    <property type="match status" value="1"/>
</dbReference>
<dbReference type="EMBL" id="CVVU01000022">
    <property type="protein sequence ID" value="CRO01477.1"/>
    <property type="molecule type" value="Genomic_DNA"/>
</dbReference>